<keyword evidence="2" id="KW-1185">Reference proteome</keyword>
<dbReference type="Proteomes" id="UP000830395">
    <property type="component" value="Chromosome 7"/>
</dbReference>
<name>A0ACC5YEG9_9TELE</name>
<organism evidence="1 2">
    <name type="scientific">Pangasius djambal</name>
    <dbReference type="NCBI Taxonomy" id="1691987"/>
    <lineage>
        <taxon>Eukaryota</taxon>
        <taxon>Metazoa</taxon>
        <taxon>Chordata</taxon>
        <taxon>Craniata</taxon>
        <taxon>Vertebrata</taxon>
        <taxon>Euteleostomi</taxon>
        <taxon>Actinopterygii</taxon>
        <taxon>Neopterygii</taxon>
        <taxon>Teleostei</taxon>
        <taxon>Ostariophysi</taxon>
        <taxon>Siluriformes</taxon>
        <taxon>Pangasiidae</taxon>
        <taxon>Pangasius</taxon>
    </lineage>
</organism>
<reference evidence="1" key="1">
    <citation type="submission" date="2020-02" db="EMBL/GenBank/DDBJ databases">
        <title>Genome sequencing of the panga catfish, Pangasius djambal.</title>
        <authorList>
            <person name="Wen M."/>
            <person name="Zahm M."/>
            <person name="Roques C."/>
            <person name="Cabau C."/>
            <person name="Klopp C."/>
            <person name="Donnadieu C."/>
            <person name="Jouanno E."/>
            <person name="Avarre J.-C."/>
            <person name="Campet M."/>
            <person name="Ha T."/>
            <person name="Dugue R."/>
            <person name="Lampietro C."/>
            <person name="Louis A."/>
            <person name="Herpin A."/>
            <person name="Echchiki A."/>
            <person name="Berthelot C."/>
            <person name="Parey E."/>
            <person name="Roest-Crollius H."/>
            <person name="Braasch I."/>
            <person name="Postlethwait J.H."/>
            <person name="Bobe J."/>
            <person name="Montfort J."/>
            <person name="Bouchez O."/>
            <person name="Begum T."/>
            <person name="Schartl M."/>
            <person name="Gustiano R."/>
            <person name="Guiguen Y."/>
        </authorList>
    </citation>
    <scope>NUCLEOTIDE SEQUENCE</scope>
    <source>
        <strain evidence="1">Pdj_M5554</strain>
    </source>
</reference>
<protein>
    <submittedName>
        <fullName evidence="1">Uncharacterized protein</fullName>
    </submittedName>
</protein>
<accession>A0ACC5YEG9</accession>
<evidence type="ECO:0000313" key="1">
    <source>
        <dbReference type="EMBL" id="MCJ8734074.1"/>
    </source>
</evidence>
<proteinExistence type="predicted"/>
<comment type="caution">
    <text evidence="1">The sequence shown here is derived from an EMBL/GenBank/DDBJ whole genome shotgun (WGS) entry which is preliminary data.</text>
</comment>
<evidence type="ECO:0000313" key="2">
    <source>
        <dbReference type="Proteomes" id="UP000830395"/>
    </source>
</evidence>
<sequence>MTCFGKENETNALQHPTIQCASCSALTKKKRKTRVGFAQYLASTIIVETKANHHAAKELSEQGQLMFKGASAHSESKREYKLKG</sequence>
<dbReference type="EMBL" id="CM040981">
    <property type="protein sequence ID" value="MCJ8734074.1"/>
    <property type="molecule type" value="Genomic_DNA"/>
</dbReference>
<gene>
    <name evidence="1" type="ORF">PDJAM_G00231290</name>
</gene>